<name>A0A0A9C8R6_ARUDO</name>
<sequence>MSPRVQYMGVASPSVRPLKQQCLGIRPPTVHLTLPSKNGKGN</sequence>
<accession>A0A0A9C8R6</accession>
<proteinExistence type="predicted"/>
<protein>
    <submittedName>
        <fullName evidence="1">Uncharacterized protein</fullName>
    </submittedName>
</protein>
<reference evidence="1" key="1">
    <citation type="submission" date="2014-09" db="EMBL/GenBank/DDBJ databases">
        <authorList>
            <person name="Magalhaes I.L.F."/>
            <person name="Oliveira U."/>
            <person name="Santos F.R."/>
            <person name="Vidigal T.H.D.A."/>
            <person name="Brescovit A.D."/>
            <person name="Santos A.J."/>
        </authorList>
    </citation>
    <scope>NUCLEOTIDE SEQUENCE</scope>
    <source>
        <tissue evidence="1">Shoot tissue taken approximately 20 cm above the soil surface</tissue>
    </source>
</reference>
<dbReference type="AlphaFoldDB" id="A0A0A9C8R6"/>
<organism evidence="1">
    <name type="scientific">Arundo donax</name>
    <name type="common">Giant reed</name>
    <name type="synonym">Donax arundinaceus</name>
    <dbReference type="NCBI Taxonomy" id="35708"/>
    <lineage>
        <taxon>Eukaryota</taxon>
        <taxon>Viridiplantae</taxon>
        <taxon>Streptophyta</taxon>
        <taxon>Embryophyta</taxon>
        <taxon>Tracheophyta</taxon>
        <taxon>Spermatophyta</taxon>
        <taxon>Magnoliopsida</taxon>
        <taxon>Liliopsida</taxon>
        <taxon>Poales</taxon>
        <taxon>Poaceae</taxon>
        <taxon>PACMAD clade</taxon>
        <taxon>Arundinoideae</taxon>
        <taxon>Arundineae</taxon>
        <taxon>Arundo</taxon>
    </lineage>
</organism>
<evidence type="ECO:0000313" key="1">
    <source>
        <dbReference type="EMBL" id="JAD72664.1"/>
    </source>
</evidence>
<reference evidence="1" key="2">
    <citation type="journal article" date="2015" name="Data Brief">
        <title>Shoot transcriptome of the giant reed, Arundo donax.</title>
        <authorList>
            <person name="Barrero R.A."/>
            <person name="Guerrero F.D."/>
            <person name="Moolhuijzen P."/>
            <person name="Goolsby J.A."/>
            <person name="Tidwell J."/>
            <person name="Bellgard S.E."/>
            <person name="Bellgard M.I."/>
        </authorList>
    </citation>
    <scope>NUCLEOTIDE SEQUENCE</scope>
    <source>
        <tissue evidence="1">Shoot tissue taken approximately 20 cm above the soil surface</tissue>
    </source>
</reference>
<dbReference type="EMBL" id="GBRH01225231">
    <property type="protein sequence ID" value="JAD72664.1"/>
    <property type="molecule type" value="Transcribed_RNA"/>
</dbReference>